<dbReference type="GO" id="GO:0005829">
    <property type="term" value="C:cytosol"/>
    <property type="evidence" value="ECO:0007669"/>
    <property type="project" value="TreeGrafter"/>
</dbReference>
<dbReference type="eggNOG" id="COG3118">
    <property type="taxonomic scope" value="Bacteria"/>
</dbReference>
<dbReference type="PATRIC" id="fig|1150469.3.peg.2614"/>
<dbReference type="EMBL" id="HE663493">
    <property type="protein sequence ID" value="CCG08946.1"/>
    <property type="molecule type" value="Genomic_DNA"/>
</dbReference>
<dbReference type="NCBIfam" id="NF006898">
    <property type="entry name" value="PRK09381.1"/>
    <property type="match status" value="1"/>
</dbReference>
<proteinExistence type="inferred from homology"/>
<sequence length="207" mass="22780">MVLSPWRPGAPGTFDKTKLALSNIASRDPARGLEGWGGRPPQTPQLCRPFARGIPQESRGLGRPASPAFPLPRWRCLDGPQKGSLNSKQRARRGQRRQEKDKTMKQVSDASFEEDVLKAEGPVLVDFWAEWCGPCRQIAPALEELATQRGEVLTVAKVNIDDNPQTPSKYGVRGIPTLMIFKGGQVAATKIGALPKQKLFEWVDSVL</sequence>
<dbReference type="Proteomes" id="UP000033220">
    <property type="component" value="Chromosome DSM 122"/>
</dbReference>
<evidence type="ECO:0000256" key="5">
    <source>
        <dbReference type="ARBA" id="ARBA00023284"/>
    </source>
</evidence>
<reference evidence="9 10" key="1">
    <citation type="submission" date="2012-02" db="EMBL/GenBank/DDBJ databases">
        <title>Shotgun genome sequence of Phaeospirillum photometricum DSM 122.</title>
        <authorList>
            <person name="Duquesne K."/>
            <person name="Sturgis J."/>
        </authorList>
    </citation>
    <scope>NUCLEOTIDE SEQUENCE [LARGE SCALE GENOMIC DNA]</scope>
    <source>
        <strain evidence="10">DSM122</strain>
    </source>
</reference>
<accession>H6SLT1</accession>
<evidence type="ECO:0000313" key="9">
    <source>
        <dbReference type="EMBL" id="CCG08946.1"/>
    </source>
</evidence>
<feature type="region of interest" description="Disordered" evidence="7">
    <location>
        <begin position="1"/>
        <end position="20"/>
    </location>
</feature>
<dbReference type="AlphaFoldDB" id="H6SLT1"/>
<dbReference type="PANTHER" id="PTHR45663:SF11">
    <property type="entry name" value="GEO12009P1"/>
    <property type="match status" value="1"/>
</dbReference>
<dbReference type="SUPFAM" id="SSF52833">
    <property type="entry name" value="Thioredoxin-like"/>
    <property type="match status" value="1"/>
</dbReference>
<keyword evidence="2" id="KW-0813">Transport</keyword>
<dbReference type="InterPro" id="IPR036249">
    <property type="entry name" value="Thioredoxin-like_sf"/>
</dbReference>
<dbReference type="InterPro" id="IPR017937">
    <property type="entry name" value="Thioredoxin_CS"/>
</dbReference>
<evidence type="ECO:0000256" key="2">
    <source>
        <dbReference type="ARBA" id="ARBA00022448"/>
    </source>
</evidence>
<dbReference type="CDD" id="cd02947">
    <property type="entry name" value="TRX_family"/>
    <property type="match status" value="1"/>
</dbReference>
<comment type="similarity">
    <text evidence="1">Belongs to the thioredoxin family.</text>
</comment>
<keyword evidence="5" id="KW-0676">Redox-active center</keyword>
<dbReference type="HOGENOM" id="CLU_090389_0_2_5"/>
<keyword evidence="3" id="KW-0249">Electron transport</keyword>
<evidence type="ECO:0000256" key="7">
    <source>
        <dbReference type="SAM" id="MobiDB-lite"/>
    </source>
</evidence>
<name>H6SLT1_PARPM</name>
<dbReference type="GO" id="GO:0045454">
    <property type="term" value="P:cell redox homeostasis"/>
    <property type="evidence" value="ECO:0007669"/>
    <property type="project" value="TreeGrafter"/>
</dbReference>
<dbReference type="KEGG" id="rpm:RSPPHO_02320"/>
<dbReference type="FunFam" id="3.40.30.10:FF:000001">
    <property type="entry name" value="Thioredoxin"/>
    <property type="match status" value="1"/>
</dbReference>
<dbReference type="GO" id="GO:0016853">
    <property type="term" value="F:isomerase activity"/>
    <property type="evidence" value="ECO:0007669"/>
    <property type="project" value="UniProtKB-KW"/>
</dbReference>
<evidence type="ECO:0000256" key="3">
    <source>
        <dbReference type="ARBA" id="ARBA00022982"/>
    </source>
</evidence>
<evidence type="ECO:0000259" key="8">
    <source>
        <dbReference type="PROSITE" id="PS51352"/>
    </source>
</evidence>
<dbReference type="Gene3D" id="3.40.30.10">
    <property type="entry name" value="Glutaredoxin"/>
    <property type="match status" value="1"/>
</dbReference>
<keyword evidence="4" id="KW-1015">Disulfide bond</keyword>
<dbReference type="PROSITE" id="PS00194">
    <property type="entry name" value="THIOREDOXIN_1"/>
    <property type="match status" value="1"/>
</dbReference>
<evidence type="ECO:0000256" key="4">
    <source>
        <dbReference type="ARBA" id="ARBA00023157"/>
    </source>
</evidence>
<dbReference type="InterPro" id="IPR013766">
    <property type="entry name" value="Thioredoxin_domain"/>
</dbReference>
<feature type="domain" description="Thioredoxin" evidence="8">
    <location>
        <begin position="60"/>
        <end position="207"/>
    </location>
</feature>
<dbReference type="InterPro" id="IPR005746">
    <property type="entry name" value="Thioredoxin"/>
</dbReference>
<evidence type="ECO:0000256" key="6">
    <source>
        <dbReference type="NCBIfam" id="TIGR01068"/>
    </source>
</evidence>
<dbReference type="GO" id="GO:0015035">
    <property type="term" value="F:protein-disulfide reductase activity"/>
    <property type="evidence" value="ECO:0007669"/>
    <property type="project" value="UniProtKB-UniRule"/>
</dbReference>
<keyword evidence="9" id="KW-0413">Isomerase</keyword>
<organism evidence="9 10">
    <name type="scientific">Pararhodospirillum photometricum DSM 122</name>
    <dbReference type="NCBI Taxonomy" id="1150469"/>
    <lineage>
        <taxon>Bacteria</taxon>
        <taxon>Pseudomonadati</taxon>
        <taxon>Pseudomonadota</taxon>
        <taxon>Alphaproteobacteria</taxon>
        <taxon>Rhodospirillales</taxon>
        <taxon>Rhodospirillaceae</taxon>
        <taxon>Pararhodospirillum</taxon>
    </lineage>
</organism>
<dbReference type="STRING" id="1150469.RSPPHO_02320"/>
<dbReference type="Pfam" id="PF00085">
    <property type="entry name" value="Thioredoxin"/>
    <property type="match status" value="1"/>
</dbReference>
<keyword evidence="10" id="KW-1185">Reference proteome</keyword>
<evidence type="ECO:0000256" key="1">
    <source>
        <dbReference type="ARBA" id="ARBA00008987"/>
    </source>
</evidence>
<dbReference type="PRINTS" id="PR00421">
    <property type="entry name" value="THIOREDOXIN"/>
</dbReference>
<dbReference type="PROSITE" id="PS51352">
    <property type="entry name" value="THIOREDOXIN_2"/>
    <property type="match status" value="1"/>
</dbReference>
<dbReference type="NCBIfam" id="TIGR01068">
    <property type="entry name" value="thioredoxin"/>
    <property type="match status" value="1"/>
</dbReference>
<evidence type="ECO:0000313" key="10">
    <source>
        <dbReference type="Proteomes" id="UP000033220"/>
    </source>
</evidence>
<gene>
    <name evidence="9" type="ORF">RSPPHO_02320</name>
</gene>
<dbReference type="PANTHER" id="PTHR45663">
    <property type="entry name" value="GEO12009P1"/>
    <property type="match status" value="1"/>
</dbReference>
<protein>
    <recommendedName>
        <fullName evidence="6">Thioredoxin</fullName>
    </recommendedName>
</protein>
<feature type="region of interest" description="Disordered" evidence="7">
    <location>
        <begin position="25"/>
        <end position="107"/>
    </location>
</feature>